<keyword evidence="7" id="KW-0597">Phosphoprotein</keyword>
<evidence type="ECO:0000313" key="19">
    <source>
        <dbReference type="EMBL" id="AGS78670.1"/>
    </source>
</evidence>
<dbReference type="OrthoDB" id="18189at10239"/>
<reference evidence="15 26" key="3">
    <citation type="journal article" date="2009" name="Virology">
        <title>Molecular characterization of the genome of duck enteritis virus.</title>
        <authorList>
            <person name="Li Y."/>
            <person name="Huang B."/>
            <person name="Ma X."/>
            <person name="Wu J."/>
            <person name="Li F."/>
            <person name="Ai W."/>
            <person name="Song M."/>
            <person name="Yang H."/>
        </authorList>
    </citation>
    <scope>NUCLEOTIDE SEQUENCE [LARGE SCALE GENOMIC DNA]</scope>
    <source>
        <strain evidence="15">VAC</strain>
    </source>
</reference>
<keyword evidence="12" id="KW-1035">Host cytoplasm</keyword>
<evidence type="ECO:0000313" key="23">
    <source>
        <dbReference type="Proteomes" id="UP000112239"/>
    </source>
</evidence>
<feature type="compositionally biased region" description="Basic and acidic residues" evidence="13">
    <location>
        <begin position="211"/>
        <end position="222"/>
    </location>
</feature>
<keyword evidence="9" id="KW-0920">Virion tegument</keyword>
<dbReference type="GO" id="GO:0042025">
    <property type="term" value="C:host cell nucleus"/>
    <property type="evidence" value="ECO:0007669"/>
    <property type="project" value="UniProtKB-SubCell"/>
</dbReference>
<feature type="region of interest" description="Disordered" evidence="13">
    <location>
        <begin position="199"/>
        <end position="253"/>
    </location>
</feature>
<dbReference type="InterPro" id="IPR006908">
    <property type="entry name" value="Herpes_UL49"/>
</dbReference>
<evidence type="ECO:0000313" key="15">
    <source>
        <dbReference type="EMBL" id="ABU49244.1"/>
    </source>
</evidence>
<dbReference type="EMBL" id="EF492886">
    <property type="protein sequence ID" value="ABP65275.1"/>
    <property type="molecule type" value="Genomic_DNA"/>
</dbReference>
<dbReference type="GO" id="GO:0019033">
    <property type="term" value="C:viral tegument"/>
    <property type="evidence" value="ECO:0007669"/>
    <property type="project" value="UniProtKB-SubCell"/>
</dbReference>
<evidence type="ECO:0000313" key="16">
    <source>
        <dbReference type="EMBL" id="ABY73933.1"/>
    </source>
</evidence>
<gene>
    <name evidence="14" type="primary">UL49</name>
    <name evidence="18" type="synonym">DEVCV12</name>
    <name evidence="19" type="synonym">ORF10</name>
    <name evidence="21" type="synonym">ORF12</name>
</gene>
<dbReference type="Proteomes" id="UP000164963">
    <property type="component" value="Genome"/>
</dbReference>
<evidence type="ECO:0000313" key="26">
    <source>
        <dbReference type="Proteomes" id="UP000164963"/>
    </source>
</evidence>
<protein>
    <recommendedName>
        <fullName evidence="6">Tegument protein VP22</fullName>
    </recommendedName>
</protein>
<keyword evidence="11" id="KW-0946">Virion</keyword>
<dbReference type="Proteomes" id="UP000135812">
    <property type="component" value="Genome"/>
</dbReference>
<reference evidence="19 23" key="6">
    <citation type="journal article" date="2013" name="Genome Announc.">
        <title>Complete genome sequence of an attenuated duck enteritis virus obtained by in vitro serial passage.</title>
        <authorList>
            <person name="Yang C."/>
            <person name="Li J."/>
            <person name="Li Q."/>
            <person name="Li H."/>
            <person name="Xia Y."/>
            <person name="Guo X."/>
            <person name="Yu K."/>
            <person name="Yang H."/>
        </authorList>
    </citation>
    <scope>NUCLEOTIDE SEQUENCE [LARGE SCALE GENOMIC DNA]</scope>
    <source>
        <strain evidence="19">K</strain>
    </source>
</reference>
<dbReference type="EMBL" id="EU195111">
    <property type="protein sequence ID" value="ABY73933.1"/>
    <property type="molecule type" value="Genomic_DNA"/>
</dbReference>
<dbReference type="EMBL" id="KJ549663">
    <property type="protein sequence ID" value="AJG04879.1"/>
    <property type="molecule type" value="Genomic_DNA"/>
</dbReference>
<dbReference type="SMR" id="A4ZX80"/>
<evidence type="ECO:0000313" key="24">
    <source>
        <dbReference type="Proteomes" id="UP000114267"/>
    </source>
</evidence>
<evidence type="ECO:0000256" key="12">
    <source>
        <dbReference type="ARBA" id="ARBA00023200"/>
    </source>
</evidence>
<reference evidence="14" key="2">
    <citation type="journal article" date="2008" name="Intervirology">
        <title>Phylogeny of duck enteritis virus: evolutionary relationship in the family Herpesviridae.</title>
        <authorList>
            <person name="Liu S."/>
            <person name="Li H."/>
            <person name="Li Y."/>
            <person name="Han Z."/>
            <person name="Shao Y."/>
            <person name="An R."/>
            <person name="Kong X."/>
        </authorList>
    </citation>
    <scope>NUCLEOTIDE SEQUENCE</scope>
</reference>
<evidence type="ECO:0000313" key="20">
    <source>
        <dbReference type="EMBL" id="AGW24805.1"/>
    </source>
</evidence>
<organism evidence="14">
    <name type="scientific">anatid alphaherpesvirus 1</name>
    <dbReference type="NCBI Taxonomy" id="104388"/>
    <lineage>
        <taxon>Viruses</taxon>
        <taxon>Duplodnaviria</taxon>
        <taxon>Heunggongvirae</taxon>
        <taxon>Peploviricota</taxon>
        <taxon>Herviviricetes</taxon>
        <taxon>Herpesvirales</taxon>
        <taxon>Orthoherpesviridae</taxon>
        <taxon>Alphaherpesvirinae</taxon>
        <taxon>Mardivirus</taxon>
        <taxon>Mardivirus anatidalpha1</taxon>
    </lineage>
</organism>
<comment type="similarity">
    <text evidence="5">Belongs to the alphaherpesvirinae VP22 tegument protein family.</text>
</comment>
<evidence type="ECO:0000313" key="21">
    <source>
        <dbReference type="EMBL" id="AJG04879.1"/>
    </source>
</evidence>
<evidence type="ECO:0000256" key="11">
    <source>
        <dbReference type="ARBA" id="ARBA00022844"/>
    </source>
</evidence>
<reference evidence="17 25" key="5">
    <citation type="journal article" date="2012" name="J. Virol.">
        <title>Complete genomic sequence of chinese virulent duck enteritis virus.</title>
        <authorList>
            <person name="Wu Y."/>
            <person name="Cheng A."/>
            <person name="Wang M."/>
            <person name="Yang Q."/>
            <person name="Zhu D."/>
            <person name="Jia R."/>
            <person name="Chen S."/>
            <person name="Zhou Y."/>
            <person name="Wang X."/>
            <person name="Chen X."/>
        </authorList>
    </citation>
    <scope>NUCLEOTIDE SEQUENCE [LARGE SCALE GENOMIC DNA]</scope>
    <source>
        <strain evidence="17">CHv</strain>
    </source>
</reference>
<dbReference type="Proteomes" id="UP000112239">
    <property type="component" value="Segment"/>
</dbReference>
<dbReference type="EMBL" id="EU082088">
    <property type="protein sequence ID" value="ABU49244.1"/>
    <property type="molecule type" value="Genomic_DNA"/>
</dbReference>
<dbReference type="GeneID" id="8223336"/>
<dbReference type="EMBL" id="KF263690">
    <property type="protein sequence ID" value="AGW24805.1"/>
    <property type="molecule type" value="Genomic_DNA"/>
</dbReference>
<dbReference type="Proteomes" id="UP000114267">
    <property type="component" value="Segment"/>
</dbReference>
<evidence type="ECO:0000256" key="9">
    <source>
        <dbReference type="ARBA" id="ARBA00022580"/>
    </source>
</evidence>
<evidence type="ECO:0000256" key="6">
    <source>
        <dbReference type="ARBA" id="ARBA00014377"/>
    </source>
</evidence>
<dbReference type="Proteomes" id="UP000180937">
    <property type="component" value="Segment"/>
</dbReference>
<evidence type="ECO:0000256" key="3">
    <source>
        <dbReference type="ARBA" id="ARBA00004192"/>
    </source>
</evidence>
<feature type="compositionally biased region" description="Low complexity" evidence="13">
    <location>
        <begin position="79"/>
        <end position="94"/>
    </location>
</feature>
<dbReference type="EMBL" id="JQ673560">
    <property type="protein sequence ID" value="AGA17802.1"/>
    <property type="molecule type" value="Genomic_DNA"/>
</dbReference>
<reference evidence="16" key="1">
    <citation type="submission" date="2007-10" db="EMBL/GenBank/DDBJ databases">
        <title>Discovery and functional identification of novel Duck enteritis virus UL49 gene.</title>
        <authorList>
            <person name="Cheng A.C."/>
            <person name="Wang M.S."/>
            <person name="Zhu D.K."/>
            <person name="Guo Y.F."/>
            <person name="Jia R.Y."/>
            <person name="Luo Q.H."/>
        </authorList>
    </citation>
    <scope>NUCLEOTIDE SEQUENCE</scope>
    <source>
        <strain evidence="16">CHv</strain>
    </source>
</reference>
<evidence type="ECO:0000256" key="1">
    <source>
        <dbReference type="ARBA" id="ARBA00004136"/>
    </source>
</evidence>
<comment type="subcellular location">
    <subcellularLocation>
        <location evidence="1">Host Golgi apparatus</location>
    </subcellularLocation>
    <subcellularLocation>
        <location evidence="3">Host cytoplasm</location>
    </subcellularLocation>
    <subcellularLocation>
        <location evidence="2">Host nucleus</location>
    </subcellularLocation>
    <subcellularLocation>
        <location evidence="4">Virion tegument</location>
    </subcellularLocation>
</comment>
<dbReference type="RefSeq" id="YP_003084371.1">
    <property type="nucleotide sequence ID" value="NC_013036.1"/>
</dbReference>
<dbReference type="EMBL" id="KF487736">
    <property type="protein sequence ID" value="AGS78670.1"/>
    <property type="molecule type" value="Genomic_DNA"/>
</dbReference>
<evidence type="ECO:0000313" key="27">
    <source>
        <dbReference type="Proteomes" id="UP000180937"/>
    </source>
</evidence>
<dbReference type="Proteomes" id="UP000098628">
    <property type="component" value="Genome"/>
</dbReference>
<reference evidence="18 27" key="8">
    <citation type="journal article" date="2014" name="Virus Genes">
        <title>Comparative genomic sequence analysis between a standard challenge strain and a vaccine strain of duck enteritis virus in China.</title>
        <authorList>
            <person name="Yang C."/>
            <person name="Li Q."/>
            <person name="Li J."/>
            <person name="Zhang G."/>
            <person name="Li H."/>
            <person name="Xia Y."/>
            <person name="Yang H."/>
            <person name="Yu K."/>
        </authorList>
    </citation>
    <scope>NUCLEOTIDE SEQUENCE [LARGE SCALE GENOMIC DNA]</scope>
    <source>
        <strain evidence="18">CV</strain>
    </source>
</reference>
<keyword evidence="8" id="KW-1048">Host nucleus</keyword>
<evidence type="ECO:0000313" key="25">
    <source>
        <dbReference type="Proteomes" id="UP000135812"/>
    </source>
</evidence>
<reference evidence="20 24" key="7">
    <citation type="submission" date="2013-06" db="EMBL/GenBank/DDBJ databases">
        <authorList>
            <person name="Zou Z."/>
            <person name="Hu Y."/>
        </authorList>
    </citation>
    <scope>NUCLEOTIDE SEQUENCE [LARGE SCALE GENOMIC DNA]</scope>
    <source>
        <strain evidence="20">C-KCE</strain>
    </source>
</reference>
<name>A4ZX80_9ALPH</name>
<evidence type="ECO:0000256" key="8">
    <source>
        <dbReference type="ARBA" id="ARBA00022562"/>
    </source>
</evidence>
<sequence>MANRIDRRPEHSGRNHRNVYDQYDLDDYDYDTPEEYSDPGDHKPRRHRADATTPHVPTAGEARRRSVSIGRSADKQSGRRISAASSSSQASTDSCRQRAPPGATTVLKKSLAFSNTPETSTTQWKTSTISFNKRIFCEAIGAVAAHQGRLAAAALWDRHSPRNNESLDALLEIAMVKITVCEGLELLEIANEYIKAHSDELSGQTPRQAAGRRDDGHTETTGRGRRSSVAPGGKDAQHARAPSSHRNSSRRPQ</sequence>
<proteinExistence type="inferred from homology"/>
<evidence type="ECO:0000256" key="13">
    <source>
        <dbReference type="SAM" id="MobiDB-lite"/>
    </source>
</evidence>
<evidence type="ECO:0000313" key="18">
    <source>
        <dbReference type="EMBL" id="AGA17802.1"/>
    </source>
</evidence>
<dbReference type="GO" id="GO:0044177">
    <property type="term" value="C:host cell Golgi apparatus"/>
    <property type="evidence" value="ECO:0007669"/>
    <property type="project" value="UniProtKB-SubCell"/>
</dbReference>
<reference evidence="22" key="9">
    <citation type="submission" date="2014-03" db="EMBL/GenBank/DDBJ databases">
        <title>Protective efficacy and genomic characteristics of a duck enteritis virus attenuated by serial passage in chick embryo fibroblast.</title>
        <authorList>
            <person name="Yang C."/>
            <person name="Li Q."/>
            <person name="Li J."/>
            <person name="Liu D."/>
            <person name="Li L."/>
            <person name="Li H."/>
            <person name="Xia Y."/>
            <person name="Yang H."/>
            <person name="Yu K."/>
        </authorList>
    </citation>
    <scope>NUCLEOTIDE SEQUENCE [LARGE SCALE GENOMIC DNA]</scope>
</reference>
<evidence type="ECO:0000256" key="4">
    <source>
        <dbReference type="ARBA" id="ARBA00004535"/>
    </source>
</evidence>
<evidence type="ECO:0000256" key="5">
    <source>
        <dbReference type="ARBA" id="ARBA00005604"/>
    </source>
</evidence>
<evidence type="ECO:0000313" key="14">
    <source>
        <dbReference type="EMBL" id="ABP65275.1"/>
    </source>
</evidence>
<reference evidence="21" key="10">
    <citation type="journal article" date="2015" name="Arch. Virol.">
        <title>Biological properties of a duck enteritis virus attenuated via serial passaging in chick embryo fibroblasts.</title>
        <authorList>
            <person name="Yang C."/>
            <person name="Li J."/>
            <person name="Li Q."/>
            <person name="Li L."/>
            <person name="Sun M."/>
            <person name="Li H."/>
            <person name="Xia Y."/>
            <person name="Yang H."/>
            <person name="Yu K."/>
        </authorList>
    </citation>
    <scope>NUCLEOTIDE SEQUENCE</scope>
    <source>
        <strain evidence="21">CV p80</strain>
    </source>
</reference>
<evidence type="ECO:0000256" key="2">
    <source>
        <dbReference type="ARBA" id="ARBA00004147"/>
    </source>
</evidence>
<dbReference type="KEGG" id="vg:8223336"/>
<keyword evidence="10" id="KW-1040">Host Golgi apparatus</keyword>
<dbReference type="Pfam" id="PF04823">
    <property type="entry name" value="Herpes_UL49_2"/>
    <property type="match status" value="1"/>
</dbReference>
<evidence type="ECO:0000256" key="7">
    <source>
        <dbReference type="ARBA" id="ARBA00022553"/>
    </source>
</evidence>
<feature type="compositionally biased region" description="Acidic residues" evidence="13">
    <location>
        <begin position="23"/>
        <end position="38"/>
    </location>
</feature>
<reference evidence="15" key="4">
    <citation type="submission" date="2009-07" db="EMBL/GenBank/DDBJ databases">
        <authorList>
            <person name="Li Y.F."/>
            <person name="Huang B."/>
        </authorList>
    </citation>
    <scope>NUCLEOTIDE SEQUENCE</scope>
    <source>
        <strain evidence="15">VAC</strain>
    </source>
</reference>
<feature type="compositionally biased region" description="Basic and acidic residues" evidence="13">
    <location>
        <begin position="1"/>
        <end position="13"/>
    </location>
</feature>
<dbReference type="EMBL" id="JQ647509">
    <property type="protein sequence ID" value="AFC61833.1"/>
    <property type="molecule type" value="Genomic_DNA"/>
</dbReference>
<evidence type="ECO:0000256" key="10">
    <source>
        <dbReference type="ARBA" id="ARBA00022812"/>
    </source>
</evidence>
<evidence type="ECO:0000313" key="17">
    <source>
        <dbReference type="EMBL" id="AFC61833.1"/>
    </source>
</evidence>
<feature type="region of interest" description="Disordered" evidence="13">
    <location>
        <begin position="1"/>
        <end position="101"/>
    </location>
</feature>
<evidence type="ECO:0000313" key="22">
    <source>
        <dbReference type="Proteomes" id="UP000098628"/>
    </source>
</evidence>
<accession>A4ZX80</accession>